<dbReference type="PANTHER" id="PTHR23501:SF191">
    <property type="entry name" value="VACUOLAR BASIC AMINO ACID TRANSPORTER 4"/>
    <property type="match status" value="1"/>
</dbReference>
<evidence type="ECO:0000256" key="7">
    <source>
        <dbReference type="SAM" id="Phobius"/>
    </source>
</evidence>
<comment type="subcellular location">
    <subcellularLocation>
        <location evidence="1">Cell membrane</location>
        <topology evidence="1">Multi-pass membrane protein</topology>
    </subcellularLocation>
</comment>
<feature type="transmembrane region" description="Helical" evidence="7">
    <location>
        <begin position="84"/>
        <end position="104"/>
    </location>
</feature>
<dbReference type="PATRIC" id="fig|1423715.3.peg.905"/>
<evidence type="ECO:0000256" key="4">
    <source>
        <dbReference type="ARBA" id="ARBA00022692"/>
    </source>
</evidence>
<name>A0A0R1LS00_9LACO</name>
<dbReference type="AlphaFoldDB" id="A0A0R1LS00"/>
<evidence type="ECO:0000259" key="8">
    <source>
        <dbReference type="PROSITE" id="PS50850"/>
    </source>
</evidence>
<dbReference type="SUPFAM" id="SSF103473">
    <property type="entry name" value="MFS general substrate transporter"/>
    <property type="match status" value="1"/>
</dbReference>
<feature type="transmembrane region" description="Helical" evidence="7">
    <location>
        <begin position="202"/>
        <end position="224"/>
    </location>
</feature>
<dbReference type="CDD" id="cd17502">
    <property type="entry name" value="MFS_Azr1_MDR_like"/>
    <property type="match status" value="1"/>
</dbReference>
<gene>
    <name evidence="9" type="ORF">FD25_GL000877</name>
</gene>
<feature type="transmembrane region" description="Helical" evidence="7">
    <location>
        <begin position="369"/>
        <end position="387"/>
    </location>
</feature>
<feature type="transmembrane region" description="Helical" evidence="7">
    <location>
        <begin position="236"/>
        <end position="257"/>
    </location>
</feature>
<feature type="transmembrane region" description="Helical" evidence="7">
    <location>
        <begin position="495"/>
        <end position="520"/>
    </location>
</feature>
<dbReference type="InterPro" id="IPR020846">
    <property type="entry name" value="MFS_dom"/>
</dbReference>
<evidence type="ECO:0000256" key="3">
    <source>
        <dbReference type="ARBA" id="ARBA00022475"/>
    </source>
</evidence>
<dbReference type="EMBL" id="AZDV01000026">
    <property type="protein sequence ID" value="KRK94898.1"/>
    <property type="molecule type" value="Genomic_DNA"/>
</dbReference>
<evidence type="ECO:0000256" key="6">
    <source>
        <dbReference type="ARBA" id="ARBA00023136"/>
    </source>
</evidence>
<dbReference type="GO" id="GO:0022857">
    <property type="term" value="F:transmembrane transporter activity"/>
    <property type="evidence" value="ECO:0007669"/>
    <property type="project" value="InterPro"/>
</dbReference>
<keyword evidence="2" id="KW-0813">Transport</keyword>
<feature type="transmembrane region" description="Helical" evidence="7">
    <location>
        <begin position="330"/>
        <end position="357"/>
    </location>
</feature>
<dbReference type="Gene3D" id="1.20.1250.20">
    <property type="entry name" value="MFS general substrate transporter like domains"/>
    <property type="match status" value="1"/>
</dbReference>
<accession>A0A0R1LS00</accession>
<dbReference type="Gene3D" id="1.20.1720.10">
    <property type="entry name" value="Multidrug resistance protein D"/>
    <property type="match status" value="1"/>
</dbReference>
<comment type="caution">
    <text evidence="9">The sequence shown here is derived from an EMBL/GenBank/DDBJ whole genome shotgun (WGS) entry which is preliminary data.</text>
</comment>
<dbReference type="InterPro" id="IPR004638">
    <property type="entry name" value="EmrB-like"/>
</dbReference>
<sequence>MYFETEPRIIKGSLNQTWAVGIFDYRKTLWRANGRRIFRIMSKQHTNVGIVTGAVFVATFMSAIEGTIVSTAMPTIVGDLHGVALMNWVFSIFLLTNALATPIYGKLADTVGRKSVFLAGLLIFIVGSTLSGFSHSMETLIAWRALQGIGAGAIMPVSFTILADIYPVEQRARVMGLNGSAWGIAAVVAPLLGGFIVDQLSWHWIFFINIPIGIITMGLIWFFLDENFERKPFTMDWGGSLWLSVGLLALMLTFQLLGNGQLSFIWVLIGLVVTGLAFGLFLRQEKRTADPLIPLTLFKNRTFVIQNLIAALVSGFLMGFEVYLPTWTQGLLGLLASQAGFAITPSSLMWIVGSFIAGRLMLNHTPYQIVNISLSFILVGGLLMAFVPMTTPFWCFFVIAAICGTGFGITITTTTVTVQSQVPVEDVGVATSFNTLSRTLGQTIMISVFGIIMNLAMARGVATHKGTNLTMMNQLINPQTAKHLPSDLLPTLHGILYQGLHVIFIAAVILIVISFMVNFLDRKGTQRLAGKRG</sequence>
<keyword evidence="6 7" id="KW-0472">Membrane</keyword>
<keyword evidence="4 7" id="KW-0812">Transmembrane</keyword>
<dbReference type="GO" id="GO:0005886">
    <property type="term" value="C:plasma membrane"/>
    <property type="evidence" value="ECO:0007669"/>
    <property type="project" value="UniProtKB-SubCell"/>
</dbReference>
<proteinExistence type="predicted"/>
<reference evidence="9 10" key="1">
    <citation type="journal article" date="2015" name="Genome Announc.">
        <title>Expanding the biotechnology potential of lactobacilli through comparative genomics of 213 strains and associated genera.</title>
        <authorList>
            <person name="Sun Z."/>
            <person name="Harris H.M."/>
            <person name="McCann A."/>
            <person name="Guo C."/>
            <person name="Argimon S."/>
            <person name="Zhang W."/>
            <person name="Yang X."/>
            <person name="Jeffery I.B."/>
            <person name="Cooney J.C."/>
            <person name="Kagawa T.F."/>
            <person name="Liu W."/>
            <person name="Song Y."/>
            <person name="Salvetti E."/>
            <person name="Wrobel A."/>
            <person name="Rasinkangas P."/>
            <person name="Parkhill J."/>
            <person name="Rea M.C."/>
            <person name="O'Sullivan O."/>
            <person name="Ritari J."/>
            <person name="Douillard F.P."/>
            <person name="Paul Ross R."/>
            <person name="Yang R."/>
            <person name="Briner A.E."/>
            <person name="Felis G.E."/>
            <person name="de Vos W.M."/>
            <person name="Barrangou R."/>
            <person name="Klaenhammer T.R."/>
            <person name="Caufield P.W."/>
            <person name="Cui Y."/>
            <person name="Zhang H."/>
            <person name="O'Toole P.W."/>
        </authorList>
    </citation>
    <scope>NUCLEOTIDE SEQUENCE [LARGE SCALE GENOMIC DNA]</scope>
    <source>
        <strain evidence="9 10">DSM 19394</strain>
    </source>
</reference>
<feature type="transmembrane region" description="Helical" evidence="7">
    <location>
        <begin position="393"/>
        <end position="418"/>
    </location>
</feature>
<dbReference type="STRING" id="1423715.FD25_GL000877"/>
<dbReference type="InterPro" id="IPR036259">
    <property type="entry name" value="MFS_trans_sf"/>
</dbReference>
<evidence type="ECO:0000256" key="2">
    <source>
        <dbReference type="ARBA" id="ARBA00022448"/>
    </source>
</evidence>
<dbReference type="Pfam" id="PF07690">
    <property type="entry name" value="MFS_1"/>
    <property type="match status" value="1"/>
</dbReference>
<dbReference type="PANTHER" id="PTHR23501">
    <property type="entry name" value="MAJOR FACILITATOR SUPERFAMILY"/>
    <property type="match status" value="1"/>
</dbReference>
<evidence type="ECO:0000313" key="10">
    <source>
        <dbReference type="Proteomes" id="UP000051955"/>
    </source>
</evidence>
<feature type="transmembrane region" description="Helical" evidence="7">
    <location>
        <begin position="116"/>
        <end position="135"/>
    </location>
</feature>
<evidence type="ECO:0000313" key="9">
    <source>
        <dbReference type="EMBL" id="KRK94898.1"/>
    </source>
</evidence>
<feature type="transmembrane region" description="Helical" evidence="7">
    <location>
        <begin position="45"/>
        <end position="64"/>
    </location>
</feature>
<feature type="transmembrane region" description="Helical" evidence="7">
    <location>
        <begin position="141"/>
        <end position="163"/>
    </location>
</feature>
<keyword evidence="3" id="KW-1003">Cell membrane</keyword>
<dbReference type="InterPro" id="IPR011701">
    <property type="entry name" value="MFS"/>
</dbReference>
<evidence type="ECO:0000256" key="1">
    <source>
        <dbReference type="ARBA" id="ARBA00004651"/>
    </source>
</evidence>
<protein>
    <submittedName>
        <fullName evidence="9">Major facilitator superfamily permease</fullName>
    </submittedName>
</protein>
<feature type="transmembrane region" description="Helical" evidence="7">
    <location>
        <begin position="175"/>
        <end position="196"/>
    </location>
</feature>
<dbReference type="PROSITE" id="PS50850">
    <property type="entry name" value="MFS"/>
    <property type="match status" value="1"/>
</dbReference>
<keyword evidence="10" id="KW-1185">Reference proteome</keyword>
<keyword evidence="5 7" id="KW-1133">Transmembrane helix</keyword>
<feature type="domain" description="Major facilitator superfamily (MFS) profile" evidence="8">
    <location>
        <begin position="51"/>
        <end position="526"/>
    </location>
</feature>
<feature type="transmembrane region" description="Helical" evidence="7">
    <location>
        <begin position="263"/>
        <end position="282"/>
    </location>
</feature>
<organism evidence="9 10">
    <name type="scientific">Levilactobacillus acidifarinae DSM 19394 = JCM 15949</name>
    <dbReference type="NCBI Taxonomy" id="1423715"/>
    <lineage>
        <taxon>Bacteria</taxon>
        <taxon>Bacillati</taxon>
        <taxon>Bacillota</taxon>
        <taxon>Bacilli</taxon>
        <taxon>Lactobacillales</taxon>
        <taxon>Lactobacillaceae</taxon>
        <taxon>Levilactobacillus</taxon>
    </lineage>
</organism>
<feature type="transmembrane region" description="Helical" evidence="7">
    <location>
        <begin position="439"/>
        <end position="462"/>
    </location>
</feature>
<feature type="transmembrane region" description="Helical" evidence="7">
    <location>
        <begin position="303"/>
        <end position="324"/>
    </location>
</feature>
<dbReference type="FunFam" id="1.20.1720.10:FF:000004">
    <property type="entry name" value="EmrB/QacA family drug resistance transporter"/>
    <property type="match status" value="1"/>
</dbReference>
<dbReference type="PRINTS" id="PR01036">
    <property type="entry name" value="TCRTETB"/>
</dbReference>
<dbReference type="Proteomes" id="UP000051955">
    <property type="component" value="Unassembled WGS sequence"/>
</dbReference>
<dbReference type="NCBIfam" id="TIGR00711">
    <property type="entry name" value="efflux_EmrB"/>
    <property type="match status" value="1"/>
</dbReference>
<evidence type="ECO:0000256" key="5">
    <source>
        <dbReference type="ARBA" id="ARBA00022989"/>
    </source>
</evidence>